<dbReference type="CDD" id="cd20070">
    <property type="entry name" value="5TM_YidC_Alb3"/>
    <property type="match status" value="1"/>
</dbReference>
<evidence type="ECO:0000256" key="8">
    <source>
        <dbReference type="ARBA" id="ARBA00023136"/>
    </source>
</evidence>
<keyword evidence="10 12" id="KW-0143">Chaperone</keyword>
<dbReference type="PANTHER" id="PTHR12428">
    <property type="entry name" value="OXA1"/>
    <property type="match status" value="1"/>
</dbReference>
<dbReference type="InterPro" id="IPR023060">
    <property type="entry name" value="YidC/YidC1/YidC2_Firmicutes"/>
</dbReference>
<accession>A0A0R2KIY2</accession>
<feature type="transmembrane region" description="Helical" evidence="12">
    <location>
        <begin position="53"/>
        <end position="74"/>
    </location>
</feature>
<keyword evidence="7 12" id="KW-1133">Transmembrane helix</keyword>
<dbReference type="PATRIC" id="fig|1122146.4.peg.23"/>
<gene>
    <name evidence="12" type="primary">yidC</name>
    <name evidence="15" type="ORF">IV53_GL000021</name>
</gene>
<dbReference type="PANTHER" id="PTHR12428:SF65">
    <property type="entry name" value="CYTOCHROME C OXIDASE ASSEMBLY PROTEIN COX18, MITOCHONDRIAL"/>
    <property type="match status" value="1"/>
</dbReference>
<dbReference type="GO" id="GO:0032977">
    <property type="term" value="F:membrane insertase activity"/>
    <property type="evidence" value="ECO:0007669"/>
    <property type="project" value="InterPro"/>
</dbReference>
<dbReference type="Pfam" id="PF02096">
    <property type="entry name" value="60KD_IMP"/>
    <property type="match status" value="1"/>
</dbReference>
<evidence type="ECO:0000256" key="1">
    <source>
        <dbReference type="ARBA" id="ARBA00004651"/>
    </source>
</evidence>
<keyword evidence="5 12" id="KW-0732">Signal</keyword>
<dbReference type="EMBL" id="JQBZ01000016">
    <property type="protein sequence ID" value="KRN89304.1"/>
    <property type="molecule type" value="Genomic_DNA"/>
</dbReference>
<sequence>MSSLTLVFFLTGCSSDILSSPVTENSTGIWDHYVVWNFIRVIEFLSDLLGHSYGWGIVAFTIIVRIIILPLMIYQMKSMRKTSDLQPQLKALQAKYPGKDRESREKMMAEQQKLYSEAGVNPVAGCLPLIIQMPILYALYQAIYRSPVLKTGHFLWTELGSTDPYYILPILAALFTFLTTKLSMMSQAESNIMTRSMTYVMPLMIFFMAIKFPAALGLYWVVTNAFSVGQTLMINNPYKIRRERAEKVNAQKTRERKLAKAKKRAYKTKKN</sequence>
<dbReference type="GO" id="GO:0015031">
    <property type="term" value="P:protein transport"/>
    <property type="evidence" value="ECO:0007669"/>
    <property type="project" value="UniProtKB-KW"/>
</dbReference>
<dbReference type="InterPro" id="IPR001708">
    <property type="entry name" value="YidC/ALB3/OXA1/COX18"/>
</dbReference>
<comment type="caution">
    <text evidence="15">The sequence shown here is derived from an EMBL/GenBank/DDBJ whole genome shotgun (WGS) entry which is preliminary data.</text>
</comment>
<comment type="function">
    <text evidence="12">Required for the insertion and/or proper folding and/or complex formation of integral membrane proteins into the membrane. Involved in integration of membrane proteins that insert both dependently and independently of the Sec translocase complex, as well as at least some lipoproteins.</text>
</comment>
<evidence type="ECO:0000256" key="4">
    <source>
        <dbReference type="ARBA" id="ARBA00022692"/>
    </source>
</evidence>
<dbReference type="eggNOG" id="COG0706">
    <property type="taxonomic scope" value="Bacteria"/>
</dbReference>
<evidence type="ECO:0000256" key="13">
    <source>
        <dbReference type="SAM" id="MobiDB-lite"/>
    </source>
</evidence>
<feature type="compositionally biased region" description="Basic and acidic residues" evidence="13">
    <location>
        <begin position="249"/>
        <end position="258"/>
    </location>
</feature>
<comment type="similarity">
    <text evidence="12">Belongs to the OXA1/ALB3/YidC family. Type 2 subfamily.</text>
</comment>
<evidence type="ECO:0000313" key="16">
    <source>
        <dbReference type="Proteomes" id="UP000051500"/>
    </source>
</evidence>
<organism evidence="15 16">
    <name type="scientific">Ligilactobacillus ceti DSM 22408</name>
    <dbReference type="NCBI Taxonomy" id="1122146"/>
    <lineage>
        <taxon>Bacteria</taxon>
        <taxon>Bacillati</taxon>
        <taxon>Bacillota</taxon>
        <taxon>Bacilli</taxon>
        <taxon>Lactobacillales</taxon>
        <taxon>Lactobacillaceae</taxon>
        <taxon>Ligilactobacillus</taxon>
    </lineage>
</organism>
<keyword evidence="16" id="KW-1185">Reference proteome</keyword>
<feature type="transmembrane region" description="Helical" evidence="12">
    <location>
        <begin position="123"/>
        <end position="144"/>
    </location>
</feature>
<dbReference type="HAMAP" id="MF_01811">
    <property type="entry name" value="YidC_type2"/>
    <property type="match status" value="1"/>
</dbReference>
<keyword evidence="8 12" id="KW-0472">Membrane</keyword>
<evidence type="ECO:0000313" key="15">
    <source>
        <dbReference type="EMBL" id="KRN89304.1"/>
    </source>
</evidence>
<name>A0A0R2KIY2_9LACO</name>
<feature type="compositionally biased region" description="Basic residues" evidence="13">
    <location>
        <begin position="259"/>
        <end position="271"/>
    </location>
</feature>
<evidence type="ECO:0000256" key="6">
    <source>
        <dbReference type="ARBA" id="ARBA00022927"/>
    </source>
</evidence>
<evidence type="ECO:0000256" key="3">
    <source>
        <dbReference type="ARBA" id="ARBA00022475"/>
    </source>
</evidence>
<keyword evidence="3 12" id="KW-1003">Cell membrane</keyword>
<evidence type="ECO:0000256" key="2">
    <source>
        <dbReference type="ARBA" id="ARBA00022448"/>
    </source>
</evidence>
<feature type="domain" description="Membrane insertase YidC/Oxa/ALB C-terminal" evidence="14">
    <location>
        <begin position="53"/>
        <end position="236"/>
    </location>
</feature>
<keyword evidence="11" id="KW-0449">Lipoprotein</keyword>
<dbReference type="InterPro" id="IPR028055">
    <property type="entry name" value="YidC/Oxa/ALB_C"/>
</dbReference>
<dbReference type="NCBIfam" id="TIGR03592">
    <property type="entry name" value="yidC_oxa1_cterm"/>
    <property type="match status" value="1"/>
</dbReference>
<keyword evidence="2 12" id="KW-0813">Transport</keyword>
<evidence type="ECO:0000256" key="12">
    <source>
        <dbReference type="HAMAP-Rule" id="MF_01811"/>
    </source>
</evidence>
<evidence type="ECO:0000259" key="14">
    <source>
        <dbReference type="Pfam" id="PF02096"/>
    </source>
</evidence>
<keyword evidence="9" id="KW-0564">Palmitate</keyword>
<keyword evidence="4 12" id="KW-0812">Transmembrane</keyword>
<evidence type="ECO:0000256" key="7">
    <source>
        <dbReference type="ARBA" id="ARBA00022989"/>
    </source>
</evidence>
<dbReference type="InterPro" id="IPR047196">
    <property type="entry name" value="YidC_ALB_C"/>
</dbReference>
<evidence type="ECO:0000256" key="5">
    <source>
        <dbReference type="ARBA" id="ARBA00022729"/>
    </source>
</evidence>
<dbReference type="AlphaFoldDB" id="A0A0R2KIY2"/>
<evidence type="ECO:0000256" key="10">
    <source>
        <dbReference type="ARBA" id="ARBA00023186"/>
    </source>
</evidence>
<dbReference type="GO" id="GO:0051205">
    <property type="term" value="P:protein insertion into membrane"/>
    <property type="evidence" value="ECO:0007669"/>
    <property type="project" value="TreeGrafter"/>
</dbReference>
<dbReference type="STRING" id="1122146.IV53_GL000021"/>
<feature type="transmembrane region" description="Helical" evidence="12">
    <location>
        <begin position="192"/>
        <end position="210"/>
    </location>
</feature>
<reference evidence="15 16" key="1">
    <citation type="journal article" date="2015" name="Genome Announc.">
        <title>Expanding the biotechnology potential of lactobacilli through comparative genomics of 213 strains and associated genera.</title>
        <authorList>
            <person name="Sun Z."/>
            <person name="Harris H.M."/>
            <person name="McCann A."/>
            <person name="Guo C."/>
            <person name="Argimon S."/>
            <person name="Zhang W."/>
            <person name="Yang X."/>
            <person name="Jeffery I.B."/>
            <person name="Cooney J.C."/>
            <person name="Kagawa T.F."/>
            <person name="Liu W."/>
            <person name="Song Y."/>
            <person name="Salvetti E."/>
            <person name="Wrobel A."/>
            <person name="Rasinkangas P."/>
            <person name="Parkhill J."/>
            <person name="Rea M.C."/>
            <person name="O'Sullivan O."/>
            <person name="Ritari J."/>
            <person name="Douillard F.P."/>
            <person name="Paul Ross R."/>
            <person name="Yang R."/>
            <person name="Briner A.E."/>
            <person name="Felis G.E."/>
            <person name="de Vos W.M."/>
            <person name="Barrangou R."/>
            <person name="Klaenhammer T.R."/>
            <person name="Caufield P.W."/>
            <person name="Cui Y."/>
            <person name="Zhang H."/>
            <person name="O'Toole P.W."/>
        </authorList>
    </citation>
    <scope>NUCLEOTIDE SEQUENCE [LARGE SCALE GENOMIC DNA]</scope>
    <source>
        <strain evidence="15 16">DSM 22408</strain>
    </source>
</reference>
<protein>
    <recommendedName>
        <fullName evidence="12">Membrane protein insertase YidC</fullName>
    </recommendedName>
    <alternativeName>
        <fullName evidence="12">Foldase YidC</fullName>
    </alternativeName>
    <alternativeName>
        <fullName evidence="12">Membrane integrase YidC</fullName>
    </alternativeName>
    <alternativeName>
        <fullName evidence="12">Membrane protein YidC</fullName>
    </alternativeName>
</protein>
<evidence type="ECO:0000256" key="11">
    <source>
        <dbReference type="ARBA" id="ARBA00023288"/>
    </source>
</evidence>
<feature type="region of interest" description="Disordered" evidence="13">
    <location>
        <begin position="249"/>
        <end position="271"/>
    </location>
</feature>
<comment type="subcellular location">
    <subcellularLocation>
        <location evidence="1 12">Cell membrane</location>
        <topology evidence="1 12">Multi-pass membrane protein</topology>
    </subcellularLocation>
</comment>
<feature type="transmembrane region" description="Helical" evidence="12">
    <location>
        <begin position="164"/>
        <end position="180"/>
    </location>
</feature>
<evidence type="ECO:0000256" key="9">
    <source>
        <dbReference type="ARBA" id="ARBA00023139"/>
    </source>
</evidence>
<dbReference type="GO" id="GO:0005886">
    <property type="term" value="C:plasma membrane"/>
    <property type="evidence" value="ECO:0007669"/>
    <property type="project" value="UniProtKB-SubCell"/>
</dbReference>
<proteinExistence type="inferred from homology"/>
<dbReference type="Proteomes" id="UP000051500">
    <property type="component" value="Unassembled WGS sequence"/>
</dbReference>
<keyword evidence="6 12" id="KW-0653">Protein transport</keyword>
<dbReference type="PRINTS" id="PR00701">
    <property type="entry name" value="60KDINNERMP"/>
</dbReference>